<evidence type="ECO:0000256" key="2">
    <source>
        <dbReference type="ARBA" id="ARBA00023285"/>
    </source>
</evidence>
<sequence length="104" mass="10732">MQSAGFAVVDLGHDVPKERFVQEVRTRRPELVGLSALLSTTVPMMRATLEAFEQAGIRSGVKILVGGAPVTQALADAIGADGYAADAVGAVQEARRVAGRADGA</sequence>
<organism evidence="4">
    <name type="scientific">uncultured microorganism</name>
    <dbReference type="NCBI Taxonomy" id="358574"/>
    <lineage>
        <taxon>unclassified sequences</taxon>
        <taxon>environmental samples</taxon>
    </lineage>
</organism>
<gene>
    <name evidence="4" type="ORF">LDC_03299</name>
</gene>
<dbReference type="PANTHER" id="PTHR45833">
    <property type="entry name" value="METHIONINE SYNTHASE"/>
    <property type="match status" value="1"/>
</dbReference>
<dbReference type="GO" id="GO:0031419">
    <property type="term" value="F:cobalamin binding"/>
    <property type="evidence" value="ECO:0007669"/>
    <property type="project" value="InterPro"/>
</dbReference>
<dbReference type="GO" id="GO:0050667">
    <property type="term" value="P:homocysteine metabolic process"/>
    <property type="evidence" value="ECO:0007669"/>
    <property type="project" value="TreeGrafter"/>
</dbReference>
<protein>
    <submittedName>
        <fullName evidence="4">Cobalamin B12-binding domain protein</fullName>
    </submittedName>
</protein>
<dbReference type="GO" id="GO:0046653">
    <property type="term" value="P:tetrahydrofolate metabolic process"/>
    <property type="evidence" value="ECO:0007669"/>
    <property type="project" value="TreeGrafter"/>
</dbReference>
<dbReference type="InterPro" id="IPR006158">
    <property type="entry name" value="Cobalamin-bd"/>
</dbReference>
<evidence type="ECO:0000256" key="1">
    <source>
        <dbReference type="ARBA" id="ARBA00022723"/>
    </source>
</evidence>
<dbReference type="AlphaFoldDB" id="F8UH98"/>
<dbReference type="PROSITE" id="PS51332">
    <property type="entry name" value="B12_BINDING"/>
    <property type="match status" value="1"/>
</dbReference>
<accession>F8UH98</accession>
<dbReference type="InterPro" id="IPR036724">
    <property type="entry name" value="Cobalamin-bd_sf"/>
</dbReference>
<dbReference type="GO" id="GO:0046872">
    <property type="term" value="F:metal ion binding"/>
    <property type="evidence" value="ECO:0007669"/>
    <property type="project" value="UniProtKB-KW"/>
</dbReference>
<dbReference type="InterPro" id="IPR050554">
    <property type="entry name" value="Met_Synthase/Corrinoid"/>
</dbReference>
<keyword evidence="1" id="KW-0479">Metal-binding</keyword>
<dbReference type="SUPFAM" id="SSF52242">
    <property type="entry name" value="Cobalamin (vitamin B12)-binding domain"/>
    <property type="match status" value="1"/>
</dbReference>
<proteinExistence type="predicted"/>
<dbReference type="Pfam" id="PF02310">
    <property type="entry name" value="B12-binding"/>
    <property type="match status" value="1"/>
</dbReference>
<dbReference type="PANTHER" id="PTHR45833:SF1">
    <property type="entry name" value="METHIONINE SYNTHASE"/>
    <property type="match status" value="1"/>
</dbReference>
<feature type="domain" description="B12-binding" evidence="3">
    <location>
        <begin position="1"/>
        <end position="104"/>
    </location>
</feature>
<dbReference type="GO" id="GO:0008705">
    <property type="term" value="F:methionine synthase activity"/>
    <property type="evidence" value="ECO:0007669"/>
    <property type="project" value="TreeGrafter"/>
</dbReference>
<evidence type="ECO:0000313" key="4">
    <source>
        <dbReference type="EMBL" id="AEI30405.1"/>
    </source>
</evidence>
<keyword evidence="2" id="KW-0170">Cobalt</keyword>
<dbReference type="EMBL" id="JF805106">
    <property type="protein sequence ID" value="AEI30405.1"/>
    <property type="molecule type" value="Genomic_DNA"/>
</dbReference>
<name>F8UH98_9ZZZZ</name>
<dbReference type="Gene3D" id="3.40.50.280">
    <property type="entry name" value="Cobalamin-binding domain"/>
    <property type="match status" value="1"/>
</dbReference>
<reference evidence="4" key="1">
    <citation type="submission" date="2011-04" db="EMBL/GenBank/DDBJ databases">
        <title>Taxonomic and functional metagenomic profiling of the microbial community in the anoxic sediment of a brackish shallow lake (Laguna de Carrizo Central Spain).</title>
        <authorList>
            <consortium name="CONSOLIDER consortium CSD2007-00005"/>
            <person name="Guazzaroni M.-E."/>
            <person name="Richter M."/>
            <person name="Garcia-Salamanca A."/>
            <person name="Yarza P."/>
            <person name="Ferrer M."/>
        </authorList>
    </citation>
    <scope>NUCLEOTIDE SEQUENCE</scope>
</reference>
<evidence type="ECO:0000259" key="3">
    <source>
        <dbReference type="PROSITE" id="PS51332"/>
    </source>
</evidence>